<dbReference type="InterPro" id="IPR010982">
    <property type="entry name" value="Lambda_DNA-bd_dom_sf"/>
</dbReference>
<feature type="domain" description="HTH cro/C1-type" evidence="1">
    <location>
        <begin position="6"/>
        <end position="61"/>
    </location>
</feature>
<dbReference type="RefSeq" id="WP_091009823.1">
    <property type="nucleotide sequence ID" value="NZ_FOGP01000007.1"/>
</dbReference>
<dbReference type="CDD" id="cd00093">
    <property type="entry name" value="HTH_XRE"/>
    <property type="match status" value="1"/>
</dbReference>
<name>A0A1H9R3V9_9ACTN</name>
<dbReference type="AlphaFoldDB" id="A0A1H9R3V9"/>
<sequence>MVIAEAIRRMCDESGKGPIQVSQELGKSRAYVSAAISRGNIPRVDTLTQIAQACGYRLVLESDTDRIVIDPTEE</sequence>
<evidence type="ECO:0000313" key="3">
    <source>
        <dbReference type="Proteomes" id="UP000199128"/>
    </source>
</evidence>
<dbReference type="Gene3D" id="1.10.260.40">
    <property type="entry name" value="lambda repressor-like DNA-binding domains"/>
    <property type="match status" value="1"/>
</dbReference>
<dbReference type="SUPFAM" id="SSF47413">
    <property type="entry name" value="lambda repressor-like DNA-binding domains"/>
    <property type="match status" value="1"/>
</dbReference>
<dbReference type="GO" id="GO:0003677">
    <property type="term" value="F:DNA binding"/>
    <property type="evidence" value="ECO:0007669"/>
    <property type="project" value="InterPro"/>
</dbReference>
<accession>A0A1H9R3V9</accession>
<evidence type="ECO:0000259" key="1">
    <source>
        <dbReference type="SMART" id="SM00530"/>
    </source>
</evidence>
<dbReference type="EMBL" id="FOGP01000007">
    <property type="protein sequence ID" value="SER67531.1"/>
    <property type="molecule type" value="Genomic_DNA"/>
</dbReference>
<evidence type="ECO:0000313" key="2">
    <source>
        <dbReference type="EMBL" id="SER67531.1"/>
    </source>
</evidence>
<dbReference type="InterPro" id="IPR001387">
    <property type="entry name" value="Cro/C1-type_HTH"/>
</dbReference>
<protein>
    <submittedName>
        <fullName evidence="2">Helix-turn-helix</fullName>
    </submittedName>
</protein>
<proteinExistence type="predicted"/>
<dbReference type="Pfam" id="PF01381">
    <property type="entry name" value="HTH_3"/>
    <property type="match status" value="1"/>
</dbReference>
<dbReference type="SMART" id="SM00530">
    <property type="entry name" value="HTH_XRE"/>
    <property type="match status" value="1"/>
</dbReference>
<gene>
    <name evidence="2" type="ORF">SAMN05216446_1692</name>
</gene>
<reference evidence="3" key="1">
    <citation type="submission" date="2016-10" db="EMBL/GenBank/DDBJ databases">
        <authorList>
            <person name="Varghese N."/>
            <person name="Submissions S."/>
        </authorList>
    </citation>
    <scope>NUCLEOTIDE SEQUENCE [LARGE SCALE GENOMIC DNA]</scope>
    <source>
        <strain evidence="3">KHGC19</strain>
    </source>
</reference>
<dbReference type="Proteomes" id="UP000199128">
    <property type="component" value="Unassembled WGS sequence"/>
</dbReference>
<organism evidence="2 3">
    <name type="scientific">Parafannyhessea umbonata</name>
    <dbReference type="NCBI Taxonomy" id="604330"/>
    <lineage>
        <taxon>Bacteria</taxon>
        <taxon>Bacillati</taxon>
        <taxon>Actinomycetota</taxon>
        <taxon>Coriobacteriia</taxon>
        <taxon>Coriobacteriales</taxon>
        <taxon>Atopobiaceae</taxon>
        <taxon>Parafannyhessea</taxon>
    </lineage>
</organism>